<dbReference type="GO" id="GO:0003723">
    <property type="term" value="F:RNA binding"/>
    <property type="evidence" value="ECO:0007669"/>
    <property type="project" value="UniProtKB-UniRule"/>
</dbReference>
<keyword evidence="7 13" id="KW-0808">Transferase</keyword>
<dbReference type="NCBIfam" id="NF011494">
    <property type="entry name" value="PRK14902.1"/>
    <property type="match status" value="1"/>
</dbReference>
<dbReference type="InterPro" id="IPR023267">
    <property type="entry name" value="RCMT"/>
</dbReference>
<dbReference type="FunFam" id="3.40.50.150:FF:000022">
    <property type="entry name" value="Ribosomal RNA small subunit methyltransferase B"/>
    <property type="match status" value="1"/>
</dbReference>
<feature type="active site" description="Nucleophile" evidence="13">
    <location>
        <position position="377"/>
    </location>
</feature>
<dbReference type="PROSITE" id="PS51686">
    <property type="entry name" value="SAM_MT_RSMB_NOP"/>
    <property type="match status" value="1"/>
</dbReference>
<keyword evidence="9 13" id="KW-0694">RNA-binding</keyword>
<dbReference type="Proteomes" id="UP000474042">
    <property type="component" value="Unassembled WGS sequence"/>
</dbReference>
<comment type="function">
    <text evidence="1">Specifically methylates the cytosine at position 967 (m5C967) of 16S rRNA.</text>
</comment>
<keyword evidence="4" id="KW-0963">Cytoplasm</keyword>
<keyword evidence="8 13" id="KW-0949">S-adenosyl-L-methionine</keyword>
<feature type="binding site" evidence="13">
    <location>
        <position position="279"/>
    </location>
    <ligand>
        <name>S-adenosyl-L-methionine</name>
        <dbReference type="ChEBI" id="CHEBI:59789"/>
    </ligand>
</feature>
<evidence type="ECO:0000256" key="4">
    <source>
        <dbReference type="ARBA" id="ARBA00022490"/>
    </source>
</evidence>
<evidence type="ECO:0000313" key="15">
    <source>
        <dbReference type="EMBL" id="NAS16645.1"/>
    </source>
</evidence>
<gene>
    <name evidence="15" type="primary">rsmB</name>
    <name evidence="15" type="ORF">GND98_001830</name>
</gene>
<reference evidence="15 16" key="1">
    <citation type="submission" date="2020-01" db="EMBL/GenBank/DDBJ databases">
        <title>Genome sequence of a 1,3-propanediol producer, Clostridium butyricum S3.</title>
        <authorList>
            <person name="Zhou J."/>
        </authorList>
    </citation>
    <scope>NUCLEOTIDE SEQUENCE [LARGE SCALE GENOMIC DNA]</scope>
    <source>
        <strain evidence="15 16">S3</strain>
    </source>
</reference>
<feature type="binding site" evidence="13">
    <location>
        <position position="306"/>
    </location>
    <ligand>
        <name>S-adenosyl-L-methionine</name>
        <dbReference type="ChEBI" id="CHEBI:59789"/>
    </ligand>
</feature>
<protein>
    <recommendedName>
        <fullName evidence="3">16S rRNA (cytosine(967)-C(5))-methyltransferase</fullName>
        <ecNumber evidence="3">2.1.1.176</ecNumber>
    </recommendedName>
    <alternativeName>
        <fullName evidence="10">16S rRNA m5C967 methyltransferase</fullName>
    </alternativeName>
    <alternativeName>
        <fullName evidence="11">rRNA (cytosine-C(5)-)-methyltransferase RsmB</fullName>
    </alternativeName>
</protein>
<evidence type="ECO:0000256" key="5">
    <source>
        <dbReference type="ARBA" id="ARBA00022552"/>
    </source>
</evidence>
<evidence type="ECO:0000256" key="9">
    <source>
        <dbReference type="ARBA" id="ARBA00022884"/>
    </source>
</evidence>
<feature type="binding site" evidence="13">
    <location>
        <begin position="255"/>
        <end position="261"/>
    </location>
    <ligand>
        <name>S-adenosyl-L-methionine</name>
        <dbReference type="ChEBI" id="CHEBI:59789"/>
    </ligand>
</feature>
<dbReference type="PRINTS" id="PR02008">
    <property type="entry name" value="RCMTFAMILY"/>
</dbReference>
<evidence type="ECO:0000256" key="1">
    <source>
        <dbReference type="ARBA" id="ARBA00002724"/>
    </source>
</evidence>
<dbReference type="Pfam" id="PF01189">
    <property type="entry name" value="Methyltr_RsmB-F"/>
    <property type="match status" value="1"/>
</dbReference>
<dbReference type="PANTHER" id="PTHR22807">
    <property type="entry name" value="NOP2 YEAST -RELATED NOL1/NOP2/FMU SUN DOMAIN-CONTAINING"/>
    <property type="match status" value="1"/>
</dbReference>
<sequence length="438" mass="49810">MNCRKLAVKILNRVLNEGAYSNIILSKELNEVELNDKDKALLTEIVYGVLRRKRTLDVIIANFVKDIKLMDKNILNILRVAIYQMNFLDKIPTYAACNEAVEEAKEISENDSKLVNGILRSFTKNPDDINVPGNKIDEYAYKFSFEPWMIRFLIKQYGENVAKKIMSGLNTIPKVSIRVNELNSDYDEVYEKLEEMEYEISEGVICPEAINIKGGKSIENNPLFKEGKITVQDESAMLVAPLLDLKEGMTVVDLCSAPGGKTTHIAEILGNTGKVLAFDLHESKLGLIKENCERLGITNVTTFAQDATKLNAELVASTDRVLLDVPCSGLGIIRKKPEIKWNKKRNDLREIIPVQREIMNNAWQYLKQGGVMIYSTCTLNKEENEENIEWFVNNHEDCEVKRIFVGKQDNLVYSREGLLTVMPNENMDGFFIAKLEKR</sequence>
<dbReference type="EC" id="2.1.1.176" evidence="3"/>
<evidence type="ECO:0000313" key="16">
    <source>
        <dbReference type="Proteomes" id="UP000474042"/>
    </source>
</evidence>
<evidence type="ECO:0000256" key="2">
    <source>
        <dbReference type="ARBA" id="ARBA00004496"/>
    </source>
</evidence>
<accession>A0A6L9EL09</accession>
<dbReference type="InterPro" id="IPR049560">
    <property type="entry name" value="MeTrfase_RsmB-F_NOP2_cat"/>
</dbReference>
<evidence type="ECO:0000256" key="3">
    <source>
        <dbReference type="ARBA" id="ARBA00012140"/>
    </source>
</evidence>
<feature type="binding site" evidence="13">
    <location>
        <position position="324"/>
    </location>
    <ligand>
        <name>S-adenosyl-L-methionine</name>
        <dbReference type="ChEBI" id="CHEBI:59789"/>
    </ligand>
</feature>
<dbReference type="Gene3D" id="3.40.50.150">
    <property type="entry name" value="Vaccinia Virus protein VP39"/>
    <property type="match status" value="1"/>
</dbReference>
<dbReference type="Pfam" id="PF01029">
    <property type="entry name" value="NusB"/>
    <property type="match status" value="1"/>
</dbReference>
<dbReference type="InterPro" id="IPR054728">
    <property type="entry name" value="RsmB-like_ferredoxin"/>
</dbReference>
<comment type="similarity">
    <text evidence="13">Belongs to the class I-like SAM-binding methyltransferase superfamily. RsmB/NOP family.</text>
</comment>
<dbReference type="GO" id="GO:0008649">
    <property type="term" value="F:rRNA methyltransferase activity"/>
    <property type="evidence" value="ECO:0007669"/>
    <property type="project" value="InterPro"/>
</dbReference>
<evidence type="ECO:0000256" key="13">
    <source>
        <dbReference type="PROSITE-ProRule" id="PRU01023"/>
    </source>
</evidence>
<evidence type="ECO:0000259" key="14">
    <source>
        <dbReference type="PROSITE" id="PS51686"/>
    </source>
</evidence>
<keyword evidence="5" id="KW-0698">rRNA processing</keyword>
<dbReference type="Pfam" id="PF22458">
    <property type="entry name" value="RsmF-B_ferredox"/>
    <property type="match status" value="1"/>
</dbReference>
<dbReference type="SUPFAM" id="SSF48013">
    <property type="entry name" value="NusB-like"/>
    <property type="match status" value="1"/>
</dbReference>
<comment type="caution">
    <text evidence="15">The sequence shown here is derived from an EMBL/GenBank/DDBJ whole genome shotgun (WGS) entry which is preliminary data.</text>
</comment>
<comment type="catalytic activity">
    <reaction evidence="12">
        <text>cytidine(967) in 16S rRNA + S-adenosyl-L-methionine = 5-methylcytidine(967) in 16S rRNA + S-adenosyl-L-homocysteine + H(+)</text>
        <dbReference type="Rhea" id="RHEA:42748"/>
        <dbReference type="Rhea" id="RHEA-COMP:10219"/>
        <dbReference type="Rhea" id="RHEA-COMP:10220"/>
        <dbReference type="ChEBI" id="CHEBI:15378"/>
        <dbReference type="ChEBI" id="CHEBI:57856"/>
        <dbReference type="ChEBI" id="CHEBI:59789"/>
        <dbReference type="ChEBI" id="CHEBI:74483"/>
        <dbReference type="ChEBI" id="CHEBI:82748"/>
        <dbReference type="EC" id="2.1.1.176"/>
    </reaction>
</comment>
<dbReference type="SUPFAM" id="SSF53335">
    <property type="entry name" value="S-adenosyl-L-methionine-dependent methyltransferases"/>
    <property type="match status" value="1"/>
</dbReference>
<dbReference type="FunFam" id="1.10.940.10:FF:000006">
    <property type="entry name" value="16S rRNA (Cytosine(967)-C(5))-methyltransferase RsmB"/>
    <property type="match status" value="1"/>
</dbReference>
<organism evidence="15 16">
    <name type="scientific">Clostridium butyricum</name>
    <dbReference type="NCBI Taxonomy" id="1492"/>
    <lineage>
        <taxon>Bacteria</taxon>
        <taxon>Bacillati</taxon>
        <taxon>Bacillota</taxon>
        <taxon>Clostridia</taxon>
        <taxon>Eubacteriales</taxon>
        <taxon>Clostridiaceae</taxon>
        <taxon>Clostridium</taxon>
    </lineage>
</organism>
<dbReference type="InterPro" id="IPR006027">
    <property type="entry name" value="NusB_RsmB_TIM44"/>
</dbReference>
<dbReference type="PANTHER" id="PTHR22807:SF53">
    <property type="entry name" value="RIBOSOMAL RNA SMALL SUBUNIT METHYLTRANSFERASE B-RELATED"/>
    <property type="match status" value="1"/>
</dbReference>
<evidence type="ECO:0000256" key="8">
    <source>
        <dbReference type="ARBA" id="ARBA00022691"/>
    </source>
</evidence>
<evidence type="ECO:0000256" key="12">
    <source>
        <dbReference type="ARBA" id="ARBA00047283"/>
    </source>
</evidence>
<comment type="subcellular location">
    <subcellularLocation>
        <location evidence="2">Cytoplasm</location>
    </subcellularLocation>
</comment>
<dbReference type="GO" id="GO:0005737">
    <property type="term" value="C:cytoplasm"/>
    <property type="evidence" value="ECO:0007669"/>
    <property type="project" value="UniProtKB-SubCell"/>
</dbReference>
<dbReference type="CDD" id="cd02440">
    <property type="entry name" value="AdoMet_MTases"/>
    <property type="match status" value="1"/>
</dbReference>
<evidence type="ECO:0000256" key="6">
    <source>
        <dbReference type="ARBA" id="ARBA00022603"/>
    </source>
</evidence>
<dbReference type="AlphaFoldDB" id="A0A6L9EL09"/>
<dbReference type="InterPro" id="IPR029063">
    <property type="entry name" value="SAM-dependent_MTases_sf"/>
</dbReference>
<dbReference type="GO" id="GO:0006355">
    <property type="term" value="P:regulation of DNA-templated transcription"/>
    <property type="evidence" value="ECO:0007669"/>
    <property type="project" value="InterPro"/>
</dbReference>
<dbReference type="NCBIfam" id="TIGR00563">
    <property type="entry name" value="rsmB"/>
    <property type="match status" value="1"/>
</dbReference>
<evidence type="ECO:0000256" key="11">
    <source>
        <dbReference type="ARBA" id="ARBA00031088"/>
    </source>
</evidence>
<dbReference type="InterPro" id="IPR035926">
    <property type="entry name" value="NusB-like_sf"/>
</dbReference>
<evidence type="ECO:0000256" key="7">
    <source>
        <dbReference type="ARBA" id="ARBA00022679"/>
    </source>
</evidence>
<evidence type="ECO:0000256" key="10">
    <source>
        <dbReference type="ARBA" id="ARBA00030399"/>
    </source>
</evidence>
<dbReference type="InterPro" id="IPR004573">
    <property type="entry name" value="rRNA_ssu_MeTfrase_B"/>
</dbReference>
<dbReference type="InterPro" id="IPR001678">
    <property type="entry name" value="MeTrfase_RsmB-F_NOP2_dom"/>
</dbReference>
<name>A0A6L9EL09_CLOBU</name>
<dbReference type="EMBL" id="WOFV02000003">
    <property type="protein sequence ID" value="NAS16645.1"/>
    <property type="molecule type" value="Genomic_DNA"/>
</dbReference>
<dbReference type="Gene3D" id="1.10.940.10">
    <property type="entry name" value="NusB-like"/>
    <property type="match status" value="1"/>
</dbReference>
<keyword evidence="6 13" id="KW-0489">Methyltransferase</keyword>
<proteinExistence type="inferred from homology"/>
<feature type="domain" description="SAM-dependent MTase RsmB/NOP-type" evidence="14">
    <location>
        <begin position="165"/>
        <end position="438"/>
    </location>
</feature>